<dbReference type="GO" id="GO:0005615">
    <property type="term" value="C:extracellular space"/>
    <property type="evidence" value="ECO:0007669"/>
    <property type="project" value="TreeGrafter"/>
</dbReference>
<dbReference type="OrthoDB" id="406838at2759"/>
<dbReference type="GO" id="GO:0004222">
    <property type="term" value="F:metalloendopeptidase activity"/>
    <property type="evidence" value="ECO:0007669"/>
    <property type="project" value="TreeGrafter"/>
</dbReference>
<evidence type="ECO:0000313" key="4">
    <source>
        <dbReference type="EnsemblMetazoa" id="XP_029344695.1"/>
    </source>
</evidence>
<dbReference type="RefSeq" id="XP_029344695.1">
    <property type="nucleotide sequence ID" value="XM_029488835.1"/>
</dbReference>
<sequence>MNYKILCTCIWWFSVTITCFPLLQNREIRENDNVKINQNQDVIKFMQTFGYLVQDGPQALTAKDELVTALKLVQKFGGLEQTGIIDDNTLKLVKSKRCGVPDISLKQKNTINKRFVIPSSGWNKRVITYL</sequence>
<reference evidence="4" key="2">
    <citation type="submission" date="2022-06" db="UniProtKB">
        <authorList>
            <consortium name="EnsemblMetazoa"/>
        </authorList>
    </citation>
    <scope>IDENTIFICATION</scope>
</reference>
<dbReference type="PANTHER" id="PTHR10201:SF169">
    <property type="entry name" value="MATRIX METALLOPROTEINASE-16-LIKE PROTEIN"/>
    <property type="match status" value="1"/>
</dbReference>
<dbReference type="KEGG" id="api:100572910"/>
<dbReference type="AlphaFoldDB" id="A0A8R2NPA2"/>
<proteinExistence type="predicted"/>
<feature type="domain" description="Peptidoglycan binding-like" evidence="3">
    <location>
        <begin position="47"/>
        <end position="91"/>
    </location>
</feature>
<dbReference type="SUPFAM" id="SSF47090">
    <property type="entry name" value="PGBD-like"/>
    <property type="match status" value="1"/>
</dbReference>
<dbReference type="InterPro" id="IPR036365">
    <property type="entry name" value="PGBD-like_sf"/>
</dbReference>
<keyword evidence="1" id="KW-0378">Hydrolase</keyword>
<dbReference type="InterPro" id="IPR002477">
    <property type="entry name" value="Peptidoglycan-bd-like"/>
</dbReference>
<keyword evidence="1" id="KW-0482">Metalloprotease</keyword>
<feature type="chain" id="PRO_5035812987" description="Peptidoglycan binding-like domain-containing protein" evidence="2">
    <location>
        <begin position="20"/>
        <end position="130"/>
    </location>
</feature>
<reference evidence="5" key="1">
    <citation type="submission" date="2010-06" db="EMBL/GenBank/DDBJ databases">
        <authorList>
            <person name="Jiang H."/>
            <person name="Abraham K."/>
            <person name="Ali S."/>
            <person name="Alsbrooks S.L."/>
            <person name="Anim B.N."/>
            <person name="Anosike U.S."/>
            <person name="Attaway T."/>
            <person name="Bandaranaike D.P."/>
            <person name="Battles P.K."/>
            <person name="Bell S.N."/>
            <person name="Bell A.V."/>
            <person name="Beltran B."/>
            <person name="Bickham C."/>
            <person name="Bustamante Y."/>
            <person name="Caleb T."/>
            <person name="Canada A."/>
            <person name="Cardenas V."/>
            <person name="Carter K."/>
            <person name="Chacko J."/>
            <person name="Chandrabose M.N."/>
            <person name="Chavez D."/>
            <person name="Chavez A."/>
            <person name="Chen L."/>
            <person name="Chu H.-S."/>
            <person name="Claassen K.J."/>
            <person name="Cockrell R."/>
            <person name="Collins M."/>
            <person name="Cooper J.A."/>
            <person name="Cree A."/>
            <person name="Curry S.M."/>
            <person name="Da Y."/>
            <person name="Dao M.D."/>
            <person name="Das B."/>
            <person name="Davila M.-L."/>
            <person name="Davy-Carroll L."/>
            <person name="Denson S."/>
            <person name="Dinh H."/>
            <person name="Ebong V.E."/>
            <person name="Edwards J.R."/>
            <person name="Egan A."/>
            <person name="El-Daye J."/>
            <person name="Escobedo L."/>
            <person name="Fernandez S."/>
            <person name="Fernando P.R."/>
            <person name="Flagg N."/>
            <person name="Forbes L.D."/>
            <person name="Fowler R.G."/>
            <person name="Fu Q."/>
            <person name="Gabisi R.A."/>
            <person name="Ganer J."/>
            <person name="Garbino Pronczuk A."/>
            <person name="Garcia R.M."/>
            <person name="Garner T."/>
            <person name="Garrett T.E."/>
            <person name="Gonzalez D.A."/>
            <person name="Hamid H."/>
            <person name="Hawkins E.S."/>
            <person name="Hirani K."/>
            <person name="Hogues M.E."/>
            <person name="Hollins B."/>
            <person name="Hsiao C.-H."/>
            <person name="Jabil R."/>
            <person name="James M.L."/>
            <person name="Jhangiani S.N."/>
            <person name="Johnson B."/>
            <person name="Johnson Q."/>
            <person name="Joshi V."/>
            <person name="Kalu J.B."/>
            <person name="Kam C."/>
            <person name="Kashfia A."/>
            <person name="Keebler J."/>
            <person name="Kisamo H."/>
            <person name="Kovar C.L."/>
            <person name="Lago L.A."/>
            <person name="Lai C.-Y."/>
            <person name="Laidlaw J."/>
            <person name="Lara F."/>
            <person name="Le T.-K."/>
            <person name="Lee S.L."/>
            <person name="Legall F.H."/>
            <person name="Lemon S.J."/>
            <person name="Lewis L.R."/>
            <person name="Li B."/>
            <person name="Liu Y."/>
            <person name="Liu Y.-S."/>
            <person name="Lopez J."/>
            <person name="Lozado R.J."/>
            <person name="Lu J."/>
            <person name="Madu R.C."/>
            <person name="Maheshwari M."/>
            <person name="Maheshwari R."/>
            <person name="Malloy K."/>
            <person name="Martinez E."/>
            <person name="Mathew T."/>
            <person name="Mercado I.C."/>
            <person name="Mercado C."/>
            <person name="Meyer B."/>
            <person name="Montgomery K."/>
            <person name="Morgan M.B."/>
            <person name="Munidasa M."/>
            <person name="Nazareth L.V."/>
            <person name="Nelson J."/>
            <person name="Ng B.M."/>
            <person name="Nguyen N.B."/>
            <person name="Nguyen P.Q."/>
            <person name="Nguyen T."/>
            <person name="Obregon M."/>
            <person name="Okwuonu G.O."/>
            <person name="Onwere C.G."/>
            <person name="Orozco G."/>
            <person name="Parra A."/>
            <person name="Patel S."/>
            <person name="Patil S."/>
            <person name="Perez A."/>
            <person name="Perez Y."/>
            <person name="Pham C."/>
            <person name="Primus E.L."/>
            <person name="Pu L.-L."/>
            <person name="Puazo M."/>
            <person name="Qin X."/>
            <person name="Quiroz J.B."/>
            <person name="Reese J."/>
            <person name="Richards S."/>
            <person name="Rives C.M."/>
            <person name="Robberts R."/>
            <person name="Ruiz S.J."/>
            <person name="Ruiz M.J."/>
            <person name="Santibanez J."/>
            <person name="Schneider B.W."/>
            <person name="Sisson I."/>
            <person name="Smith M."/>
            <person name="Sodergren E."/>
            <person name="Song X.-Z."/>
            <person name="Song B.B."/>
            <person name="Summersgill H."/>
            <person name="Thelus R."/>
            <person name="Thornton R.D."/>
            <person name="Trejos Z.Y."/>
            <person name="Usmani K."/>
            <person name="Vattathil S."/>
            <person name="Villasana D."/>
            <person name="Walker D.L."/>
            <person name="Wang S."/>
            <person name="Wang K."/>
            <person name="White C.S."/>
            <person name="Williams A.C."/>
            <person name="Williamson J."/>
            <person name="Wilson K."/>
            <person name="Woghiren I.O."/>
            <person name="Woodworth J.R."/>
            <person name="Worley K.C."/>
            <person name="Wright R.A."/>
            <person name="Wu W."/>
            <person name="Young L."/>
            <person name="Zhang L."/>
            <person name="Zhang J."/>
            <person name="Zhu Y."/>
            <person name="Muzny D.M."/>
            <person name="Weinstock G."/>
            <person name="Gibbs R.A."/>
        </authorList>
    </citation>
    <scope>NUCLEOTIDE SEQUENCE [LARGE SCALE GENOMIC DNA]</scope>
    <source>
        <strain evidence="5">LSR1</strain>
    </source>
</reference>
<accession>A0A8R2NPA2</accession>
<keyword evidence="2" id="KW-0732">Signal</keyword>
<name>A0A8R2NPA2_ACYPI</name>
<protein>
    <recommendedName>
        <fullName evidence="3">Peptidoglycan binding-like domain-containing protein</fullName>
    </recommendedName>
</protein>
<organism evidence="4 5">
    <name type="scientific">Acyrthosiphon pisum</name>
    <name type="common">Pea aphid</name>
    <dbReference type="NCBI Taxonomy" id="7029"/>
    <lineage>
        <taxon>Eukaryota</taxon>
        <taxon>Metazoa</taxon>
        <taxon>Ecdysozoa</taxon>
        <taxon>Arthropoda</taxon>
        <taxon>Hexapoda</taxon>
        <taxon>Insecta</taxon>
        <taxon>Pterygota</taxon>
        <taxon>Neoptera</taxon>
        <taxon>Paraneoptera</taxon>
        <taxon>Hemiptera</taxon>
        <taxon>Sternorrhyncha</taxon>
        <taxon>Aphidomorpha</taxon>
        <taxon>Aphidoidea</taxon>
        <taxon>Aphididae</taxon>
        <taxon>Macrosiphini</taxon>
        <taxon>Acyrthosiphon</taxon>
    </lineage>
</organism>
<dbReference type="GO" id="GO:0030198">
    <property type="term" value="P:extracellular matrix organization"/>
    <property type="evidence" value="ECO:0007669"/>
    <property type="project" value="TreeGrafter"/>
</dbReference>
<dbReference type="Proteomes" id="UP000007819">
    <property type="component" value="Chromosome A1"/>
</dbReference>
<dbReference type="Pfam" id="PF01471">
    <property type="entry name" value="PG_binding_1"/>
    <property type="match status" value="1"/>
</dbReference>
<evidence type="ECO:0000256" key="1">
    <source>
        <dbReference type="ARBA" id="ARBA00023049"/>
    </source>
</evidence>
<keyword evidence="1" id="KW-0645">Protease</keyword>
<evidence type="ECO:0000256" key="2">
    <source>
        <dbReference type="SAM" id="SignalP"/>
    </source>
</evidence>
<dbReference type="InterPro" id="IPR024079">
    <property type="entry name" value="MetalloPept_cat_dom_sf"/>
</dbReference>
<dbReference type="GeneID" id="100572910"/>
<dbReference type="GO" id="GO:0030574">
    <property type="term" value="P:collagen catabolic process"/>
    <property type="evidence" value="ECO:0007669"/>
    <property type="project" value="TreeGrafter"/>
</dbReference>
<dbReference type="EnsemblMetazoa" id="XM_029488835.1">
    <property type="protein sequence ID" value="XP_029344695.1"/>
    <property type="gene ID" value="LOC100572910"/>
</dbReference>
<dbReference type="PANTHER" id="PTHR10201">
    <property type="entry name" value="MATRIX METALLOPROTEINASE"/>
    <property type="match status" value="1"/>
</dbReference>
<dbReference type="Gene3D" id="3.40.390.10">
    <property type="entry name" value="Collagenase (Catalytic Domain)"/>
    <property type="match status" value="1"/>
</dbReference>
<evidence type="ECO:0000313" key="5">
    <source>
        <dbReference type="Proteomes" id="UP000007819"/>
    </source>
</evidence>
<feature type="signal peptide" evidence="2">
    <location>
        <begin position="1"/>
        <end position="19"/>
    </location>
</feature>
<evidence type="ECO:0000259" key="3">
    <source>
        <dbReference type="Pfam" id="PF01471"/>
    </source>
</evidence>
<keyword evidence="5" id="KW-1185">Reference proteome</keyword>